<gene>
    <name evidence="1" type="ORF">MYMAC_000887</name>
</gene>
<dbReference type="AlphaFoldDB" id="A0A250JPA3"/>
<proteinExistence type="predicted"/>
<dbReference type="OrthoDB" id="9969983at2"/>
<dbReference type="InterPro" id="IPR008972">
    <property type="entry name" value="Cupredoxin"/>
</dbReference>
<name>A0A250JPA3_9BACT</name>
<dbReference type="KEGG" id="mmas:MYMAC_000887"/>
<dbReference type="EMBL" id="CP022203">
    <property type="protein sequence ID" value="ATB45302.1"/>
    <property type="molecule type" value="Genomic_DNA"/>
</dbReference>
<dbReference type="Proteomes" id="UP000217343">
    <property type="component" value="Chromosome"/>
</dbReference>
<dbReference type="RefSeq" id="WP_157757445.1">
    <property type="nucleotide sequence ID" value="NZ_CP022203.1"/>
</dbReference>
<evidence type="ECO:0000313" key="2">
    <source>
        <dbReference type="Proteomes" id="UP000217343"/>
    </source>
</evidence>
<reference evidence="1 2" key="1">
    <citation type="submission" date="2017-06" db="EMBL/GenBank/DDBJ databases">
        <title>Sequencing and comparative analysis of myxobacterial genomes.</title>
        <authorList>
            <person name="Rupp O."/>
            <person name="Goesmann A."/>
            <person name="Sogaard-Andersen L."/>
        </authorList>
    </citation>
    <scope>NUCLEOTIDE SEQUENCE [LARGE SCALE GENOMIC DNA]</scope>
    <source>
        <strain evidence="1 2">DSM 14697</strain>
    </source>
</reference>
<protein>
    <submittedName>
        <fullName evidence="1">Uncharacterized protein</fullName>
    </submittedName>
</protein>
<organism evidence="1 2">
    <name type="scientific">Corallococcus macrosporus DSM 14697</name>
    <dbReference type="NCBI Taxonomy" id="1189310"/>
    <lineage>
        <taxon>Bacteria</taxon>
        <taxon>Pseudomonadati</taxon>
        <taxon>Myxococcota</taxon>
        <taxon>Myxococcia</taxon>
        <taxon>Myxococcales</taxon>
        <taxon>Cystobacterineae</taxon>
        <taxon>Myxococcaceae</taxon>
        <taxon>Corallococcus</taxon>
    </lineage>
</organism>
<evidence type="ECO:0000313" key="1">
    <source>
        <dbReference type="EMBL" id="ATB45302.1"/>
    </source>
</evidence>
<sequence length="119" mass="13114">MIARQTPPGTESHPHHHIKCTRTGFHPKSLTVSPGDTVEFLGSTELNQHLHVLKDGLPDHSLFGSDDFLIPNGDTHQSRTLTVSQSAERTTYTLLLKNSRDSLEPMNGTITVNRGTQTC</sequence>
<dbReference type="Gene3D" id="2.60.40.420">
    <property type="entry name" value="Cupredoxins - blue copper proteins"/>
    <property type="match status" value="1"/>
</dbReference>
<keyword evidence="2" id="KW-1185">Reference proteome</keyword>
<accession>A0A250JPA3</accession>
<dbReference type="SUPFAM" id="SSF49503">
    <property type="entry name" value="Cupredoxins"/>
    <property type="match status" value="1"/>
</dbReference>